<dbReference type="Proteomes" id="UP000054563">
    <property type="component" value="Unassembled WGS sequence"/>
</dbReference>
<dbReference type="STRING" id="396776.A0A0J8UVL7"/>
<dbReference type="VEuPathDB" id="FungiDB:CIHG_09699"/>
<reference evidence="3" key="1">
    <citation type="journal article" date="2010" name="Genome Res.">
        <title>Population genomic sequencing of Coccidioides fungi reveals recent hybridization and transposon control.</title>
        <authorList>
            <person name="Neafsey D.E."/>
            <person name="Barker B.M."/>
            <person name="Sharpton T.J."/>
            <person name="Stajich J.E."/>
            <person name="Park D.J."/>
            <person name="Whiston E."/>
            <person name="Hung C.-Y."/>
            <person name="McMahan C."/>
            <person name="White J."/>
            <person name="Sykes S."/>
            <person name="Heiman D."/>
            <person name="Young S."/>
            <person name="Zeng Q."/>
            <person name="Abouelleil A."/>
            <person name="Aftuck L."/>
            <person name="Bessette D."/>
            <person name="Brown A."/>
            <person name="FitzGerald M."/>
            <person name="Lui A."/>
            <person name="Macdonald J.P."/>
            <person name="Priest M."/>
            <person name="Orbach M.J."/>
            <person name="Galgiani J.N."/>
            <person name="Kirkland T.N."/>
            <person name="Cole G.T."/>
            <person name="Birren B.W."/>
            <person name="Henn M.R."/>
            <person name="Taylor J.W."/>
            <person name="Rounsley S.D."/>
        </authorList>
    </citation>
    <scope>NUCLEOTIDE SEQUENCE [LARGE SCALE GENOMIC DNA]</scope>
    <source>
        <strain evidence="3">H538.4</strain>
    </source>
</reference>
<feature type="region of interest" description="Disordered" evidence="1">
    <location>
        <begin position="205"/>
        <end position="230"/>
    </location>
</feature>
<proteinExistence type="predicted"/>
<gene>
    <name evidence="2" type="ORF">CIHG_09699</name>
</gene>
<dbReference type="AlphaFoldDB" id="A0A0J8UVL7"/>
<protein>
    <submittedName>
        <fullName evidence="2">Uncharacterized protein</fullName>
    </submittedName>
</protein>
<organism evidence="2 3">
    <name type="scientific">Coccidioides immitis H538.4</name>
    <dbReference type="NCBI Taxonomy" id="396776"/>
    <lineage>
        <taxon>Eukaryota</taxon>
        <taxon>Fungi</taxon>
        <taxon>Dikarya</taxon>
        <taxon>Ascomycota</taxon>
        <taxon>Pezizomycotina</taxon>
        <taxon>Eurotiomycetes</taxon>
        <taxon>Eurotiomycetidae</taxon>
        <taxon>Onygenales</taxon>
        <taxon>Onygenaceae</taxon>
        <taxon>Coccidioides</taxon>
    </lineage>
</organism>
<feature type="region of interest" description="Disordered" evidence="1">
    <location>
        <begin position="88"/>
        <end position="144"/>
    </location>
</feature>
<dbReference type="OrthoDB" id="5409589at2759"/>
<evidence type="ECO:0000313" key="3">
    <source>
        <dbReference type="Proteomes" id="UP000054563"/>
    </source>
</evidence>
<sequence>MKPLSYVQLSDFTAVVTATILQALPILSRLNSLLATWEVRSTVLRQIPRLLRGIKLARTDVDAALGRLKLGDFATWASQAQKMAIENEWRRSLPASSTPKSRIPDTRSNDANSLLESRDPLATPTPADHHSVSNNTVAGADNSLATPSPSALSFNVSNKVANPKQPVFKQPKNPKLEITPLEVPSNLEALNSAKSSETVIFRESKTLDSHSSPPTDLKHAPPSTSGLPGSQAKAIKCFSKGHDMEQTPHAAIPDAENHIHCHTESFTPVASPTLPLVLLDIIVGERSNPFPVS</sequence>
<name>A0A0J8UVL7_COCIT</name>
<dbReference type="EMBL" id="DS017047">
    <property type="protein sequence ID" value="KMU91918.1"/>
    <property type="molecule type" value="Genomic_DNA"/>
</dbReference>
<feature type="compositionally biased region" description="Polar residues" evidence="1">
    <location>
        <begin position="132"/>
        <end position="144"/>
    </location>
</feature>
<accession>A0A0J8UVL7</accession>
<evidence type="ECO:0000256" key="1">
    <source>
        <dbReference type="SAM" id="MobiDB-lite"/>
    </source>
</evidence>
<evidence type="ECO:0000313" key="2">
    <source>
        <dbReference type="EMBL" id="KMU91918.1"/>
    </source>
</evidence>